<reference evidence="3 4" key="1">
    <citation type="journal article" date="2016" name="Nat. Commun.">
        <title>Thousands of microbial genomes shed light on interconnected biogeochemical processes in an aquifer system.</title>
        <authorList>
            <person name="Anantharaman K."/>
            <person name="Brown C.T."/>
            <person name="Hug L.A."/>
            <person name="Sharon I."/>
            <person name="Castelle C.J."/>
            <person name="Probst A.J."/>
            <person name="Thomas B.C."/>
            <person name="Singh A."/>
            <person name="Wilkins M.J."/>
            <person name="Karaoz U."/>
            <person name="Brodie E.L."/>
            <person name="Williams K.H."/>
            <person name="Hubbard S.S."/>
            <person name="Banfield J.F."/>
        </authorList>
    </citation>
    <scope>NUCLEOTIDE SEQUENCE [LARGE SCALE GENOMIC DNA]</scope>
</reference>
<name>A0A1G2C7H1_9BACT</name>
<dbReference type="SUPFAM" id="SSF54106">
    <property type="entry name" value="LysM domain"/>
    <property type="match status" value="1"/>
</dbReference>
<dbReference type="Proteomes" id="UP000176349">
    <property type="component" value="Unassembled WGS sequence"/>
</dbReference>
<dbReference type="CDD" id="cd00118">
    <property type="entry name" value="LysM"/>
    <property type="match status" value="2"/>
</dbReference>
<dbReference type="InterPro" id="IPR011055">
    <property type="entry name" value="Dup_hybrid_motif"/>
</dbReference>
<dbReference type="PANTHER" id="PTHR21666">
    <property type="entry name" value="PEPTIDASE-RELATED"/>
    <property type="match status" value="1"/>
</dbReference>
<dbReference type="AlphaFoldDB" id="A0A1G2C7H1"/>
<feature type="transmembrane region" description="Helical" evidence="1">
    <location>
        <begin position="6"/>
        <end position="26"/>
    </location>
</feature>
<dbReference type="InterPro" id="IPR050570">
    <property type="entry name" value="Cell_wall_metabolism_enzyme"/>
</dbReference>
<dbReference type="Gene3D" id="3.10.350.10">
    <property type="entry name" value="LysM domain"/>
    <property type="match status" value="1"/>
</dbReference>
<keyword evidence="1" id="KW-0812">Transmembrane</keyword>
<dbReference type="Pfam" id="PF01551">
    <property type="entry name" value="Peptidase_M23"/>
    <property type="match status" value="1"/>
</dbReference>
<keyword evidence="1" id="KW-0472">Membrane</keyword>
<dbReference type="CDD" id="cd12797">
    <property type="entry name" value="M23_peptidase"/>
    <property type="match status" value="1"/>
</dbReference>
<dbReference type="PROSITE" id="PS51782">
    <property type="entry name" value="LYSM"/>
    <property type="match status" value="1"/>
</dbReference>
<gene>
    <name evidence="3" type="ORF">A2128_02585</name>
</gene>
<dbReference type="InterPro" id="IPR016047">
    <property type="entry name" value="M23ase_b-sheet_dom"/>
</dbReference>
<dbReference type="PANTHER" id="PTHR21666:SF270">
    <property type="entry name" value="MUREIN HYDROLASE ACTIVATOR ENVC"/>
    <property type="match status" value="1"/>
</dbReference>
<organism evidence="3 4">
    <name type="scientific">Candidatus Liptonbacteria bacterium GWC1_60_9</name>
    <dbReference type="NCBI Taxonomy" id="1798645"/>
    <lineage>
        <taxon>Bacteria</taxon>
        <taxon>Candidatus Liptoniibacteriota</taxon>
    </lineage>
</organism>
<dbReference type="InterPro" id="IPR018392">
    <property type="entry name" value="LysM"/>
</dbReference>
<dbReference type="InterPro" id="IPR036779">
    <property type="entry name" value="LysM_dom_sf"/>
</dbReference>
<dbReference type="GO" id="GO:0004222">
    <property type="term" value="F:metalloendopeptidase activity"/>
    <property type="evidence" value="ECO:0007669"/>
    <property type="project" value="TreeGrafter"/>
</dbReference>
<dbReference type="SUPFAM" id="SSF51261">
    <property type="entry name" value="Duplicated hybrid motif"/>
    <property type="match status" value="1"/>
</dbReference>
<dbReference type="Gene3D" id="2.70.70.10">
    <property type="entry name" value="Glucose Permease (Domain IIA)"/>
    <property type="match status" value="1"/>
</dbReference>
<dbReference type="SMART" id="SM00257">
    <property type="entry name" value="LysM"/>
    <property type="match status" value="2"/>
</dbReference>
<feature type="domain" description="LysM" evidence="2">
    <location>
        <begin position="99"/>
        <end position="143"/>
    </location>
</feature>
<evidence type="ECO:0000256" key="1">
    <source>
        <dbReference type="SAM" id="Phobius"/>
    </source>
</evidence>
<dbReference type="Pfam" id="PF01476">
    <property type="entry name" value="LysM"/>
    <property type="match status" value="2"/>
</dbReference>
<evidence type="ECO:0000313" key="4">
    <source>
        <dbReference type="Proteomes" id="UP000176349"/>
    </source>
</evidence>
<keyword evidence="1" id="KW-1133">Transmembrane helix</keyword>
<evidence type="ECO:0000313" key="3">
    <source>
        <dbReference type="EMBL" id="OGY96447.1"/>
    </source>
</evidence>
<protein>
    <recommendedName>
        <fullName evidence="2">LysM domain-containing protein</fullName>
    </recommendedName>
</protein>
<dbReference type="EMBL" id="MHKV01000045">
    <property type="protein sequence ID" value="OGY96447.1"/>
    <property type="molecule type" value="Genomic_DNA"/>
</dbReference>
<sequence length="328" mass="34479">MEGVKPWNPLILMIGGVLVLNLGLLARPEDSAAVGILGGPASEEPLGTGDPALFAVPLAAVSSAMTDEDAAGFLLLDETALQAIENPLSGVLGVRDGLMVYKIQEGDTLSKIAAHFGVSTDTLRWTNEGLRSQALQIGQELVVLPVSGVVHRVQEGETPESIAALYGVPSEAVMNVNKSFEAGASVIVAGGKPLRGVSYVASKLPDLGSYFMKPVNGWNWGRLHETNAVDIANACSTPILAAAEGLVEEIGSPRSWNDGYGGYVKIKHPVAAEVYTLYAHTSENLVKEGDYVARGDLIAKIGNTGNVHGPTGCHLHFEVRNARNPLAK</sequence>
<comment type="caution">
    <text evidence="3">The sequence shown here is derived from an EMBL/GenBank/DDBJ whole genome shotgun (WGS) entry which is preliminary data.</text>
</comment>
<evidence type="ECO:0000259" key="2">
    <source>
        <dbReference type="PROSITE" id="PS51782"/>
    </source>
</evidence>
<accession>A0A1G2C7H1</accession>
<proteinExistence type="predicted"/>